<name>A0A314ZUG0_9EURY</name>
<reference evidence="1 2" key="1">
    <citation type="submission" date="2018-02" db="EMBL/GenBank/DDBJ databases">
        <title>Subsurface microbial communities from deep shales in Ohio and West Virginia, USA.</title>
        <authorList>
            <person name="Wrighton K."/>
        </authorList>
    </citation>
    <scope>NUCLEOTIDE SEQUENCE [LARGE SCALE GENOMIC DNA]</scope>
    <source>
        <strain evidence="1 2">DSM 10369</strain>
    </source>
</reference>
<proteinExistence type="predicted"/>
<comment type="caution">
    <text evidence="1">The sequence shown here is derived from an EMBL/GenBank/DDBJ whole genome shotgun (WGS) entry which is preliminary data.</text>
</comment>
<accession>A0A314ZUG0</accession>
<sequence>MRQLPFPIFSGATFNEPVVHALEMRVEELPFPIFSGATFNINEFFQMIF</sequence>
<protein>
    <submittedName>
        <fullName evidence="1">Uncharacterized protein</fullName>
    </submittedName>
</protein>
<evidence type="ECO:0000313" key="2">
    <source>
        <dbReference type="Proteomes" id="UP000251060"/>
    </source>
</evidence>
<evidence type="ECO:0000313" key="1">
    <source>
        <dbReference type="EMBL" id="PQV42074.1"/>
    </source>
</evidence>
<dbReference type="AlphaFoldDB" id="A0A314ZUG0"/>
<dbReference type="Proteomes" id="UP000251060">
    <property type="component" value="Unassembled WGS sequence"/>
</dbReference>
<dbReference type="EMBL" id="PVBU01000009">
    <property type="protein sequence ID" value="PQV42074.1"/>
    <property type="molecule type" value="Genomic_DNA"/>
</dbReference>
<organism evidence="1 2">
    <name type="scientific">Methanohalophilus euhalobius</name>
    <dbReference type="NCBI Taxonomy" id="51203"/>
    <lineage>
        <taxon>Archaea</taxon>
        <taxon>Methanobacteriati</taxon>
        <taxon>Methanobacteriota</taxon>
        <taxon>Stenosarchaea group</taxon>
        <taxon>Methanomicrobia</taxon>
        <taxon>Methanosarcinales</taxon>
        <taxon>Methanosarcinaceae</taxon>
        <taxon>Methanohalophilus</taxon>
    </lineage>
</organism>
<gene>
    <name evidence="1" type="ORF">B0H22_10911</name>
</gene>